<dbReference type="InterPro" id="IPR010344">
    <property type="entry name" value="YbjH"/>
</dbReference>
<dbReference type="EMBL" id="CP162601">
    <property type="protein sequence ID" value="XDK25230.1"/>
    <property type="molecule type" value="Genomic_DNA"/>
</dbReference>
<gene>
    <name evidence="2" type="ORF">AB0763_00825</name>
</gene>
<accession>A0AB39HGJ9</accession>
<proteinExistence type="predicted"/>
<keyword evidence="1" id="KW-0732">Signal</keyword>
<dbReference type="KEGG" id="vih:AB0763_00825"/>
<feature type="chain" id="PRO_5044262024" evidence="1">
    <location>
        <begin position="29"/>
        <end position="733"/>
    </location>
</feature>
<evidence type="ECO:0000313" key="2">
    <source>
        <dbReference type="EMBL" id="XDK25230.1"/>
    </source>
</evidence>
<reference evidence="2" key="1">
    <citation type="submission" date="2024-07" db="EMBL/GenBank/DDBJ databases">
        <title>Genome Analysis of a Potential Novel Vibrio Species Secreting pH- and Thermo-stable Alginate Lyase and its Application in Producing Alginate Oligosaccharides.</title>
        <authorList>
            <person name="Huang H."/>
            <person name="Bao K."/>
        </authorList>
    </citation>
    <scope>NUCLEOTIDE SEQUENCE</scope>
    <source>
        <strain evidence="2">HB236076</strain>
    </source>
</reference>
<dbReference type="Pfam" id="PF06082">
    <property type="entry name" value="YjbH"/>
    <property type="match status" value="1"/>
</dbReference>
<dbReference type="RefSeq" id="WP_306101891.1">
    <property type="nucleotide sequence ID" value="NZ_CP162601.1"/>
</dbReference>
<organism evidence="2">
    <name type="scientific">Vibrio sp. HB236076</name>
    <dbReference type="NCBI Taxonomy" id="3232307"/>
    <lineage>
        <taxon>Bacteria</taxon>
        <taxon>Pseudomonadati</taxon>
        <taxon>Pseudomonadota</taxon>
        <taxon>Gammaproteobacteria</taxon>
        <taxon>Vibrionales</taxon>
        <taxon>Vibrionaceae</taxon>
        <taxon>Vibrio</taxon>
    </lineage>
</organism>
<dbReference type="AlphaFoldDB" id="A0AB39HGJ9"/>
<protein>
    <submittedName>
        <fullName evidence="2">YjbH domain-containing protein</fullName>
    </submittedName>
</protein>
<sequence length="733" mass="81964">MKKHTASSWRLSLLSLSVLASLTPKVMADSFSGPVLTHSQSDFGGVGLMQMPSARMMEQGEFTFNVTNNDDYINYAVSLQVFPWLESTIRYTQVHDLLYSDDASFSGDTDYTDKSIDIKARLLEESFWLPQVSLGFRDIGGTGLFDSEFIAANKRLGPLDFTLGIGWGYIGNSGNLFGKTSGSSDCERDSAFESEGGSIELGRMFTGCTAVFGGLEYQTPWQPLVLKLEYDGNDYQSDFPVTEGDISMPVDSHWNVGAVYALTDWAKIRLSYERGNTLTAGLSMGTNLANLRSVWIDDKAPSYQETAPVDQLTDEQWVQLTQDINDIAGYKQTSVYQKEDVVTVVGEAKKYRDRREGEERVATLIANTGLSAKTYRVVEVSDKQSVAQTDIDAHTFKRVAQVDYPNARFDDARFPTEAKEVDGELKAQSIDDLDYGLSPSLKQTFGSAEGFYLYAIGMNASASYWLNDHFIASGSLYGNIENNYDKFTYTVPPDGTSVKRVRTLARQYLDPRVSLSNLQLTYLDRLSDNVYFQAYGGYLESMFAGAGSEILYRPLQSNWAFGVDANYVKQRNPNSFFGLYEQEWHYDAETNQNYQVQTGGFTGQATLYWQPEFSGLFDNSLLQLKAGQYLAGDKGVTVDFSKQFDSGVIAGVYATKTNLSAEEYGEGSFTKGFYLSIPMDILMVKPSTSRLKFSWQPLTRDGGQMLNRKYELYDVTDPRSPWYSRAIPDSRLP</sequence>
<evidence type="ECO:0000256" key="1">
    <source>
        <dbReference type="SAM" id="SignalP"/>
    </source>
</evidence>
<feature type="signal peptide" evidence="1">
    <location>
        <begin position="1"/>
        <end position="28"/>
    </location>
</feature>
<name>A0AB39HGJ9_9VIBR</name>